<evidence type="ECO:0000313" key="8">
    <source>
        <dbReference type="Proteomes" id="UP000287866"/>
    </source>
</evidence>
<dbReference type="Gene3D" id="3.30.390.30">
    <property type="match status" value="1"/>
</dbReference>
<sequence length="414" mass="41571">MESPRFVVVGGGPAAAGAARRFAEAGHPVAVLTAEPVPPYDRTVLSKDVLLDPAAPVPALWPTGAPWLDLVFCRPRTLVEALDPGAGVLTTDDGTTWAFDRVVLATGAEPRRLLVPGADGPGVLHLRDTRDAAAVSAALVPGSRVVVVGGGVIGLEVAAAARARGALVEVVEAGPRVLGRAVPSAVAAWLARAHAERGVVIRPGTAPQEVLRDDAGRVRGVHLSDDTVLPADAVVVGIGVSPRDGLARAAGIEVDDGILVDAAMRTSHPSVLAAGDVVRRRGPGPHGVRLESYTAAGRQGAVAAGVALGSDEVFDDVPWTWSDQGDLTMQTTGTPPPGAEEVLVGGPDTPVVLSLLDGRLVGVCGAGVGPSVARPVRAAGSAVAAGATVDVGAARALGGDLAGLARLLRDAGRG</sequence>
<protein>
    <submittedName>
        <fullName evidence="7">FAD-dependent oxidoreductase</fullName>
    </submittedName>
</protein>
<dbReference type="InterPro" id="IPR023753">
    <property type="entry name" value="FAD/NAD-binding_dom"/>
</dbReference>
<dbReference type="SUPFAM" id="SSF51905">
    <property type="entry name" value="FAD/NAD(P)-binding domain"/>
    <property type="match status" value="1"/>
</dbReference>
<name>A0A8T6QZ38_9MICO</name>
<dbReference type="Pfam" id="PF14759">
    <property type="entry name" value="Reductase_C"/>
    <property type="match status" value="1"/>
</dbReference>
<evidence type="ECO:0000256" key="4">
    <source>
        <dbReference type="ARBA" id="ARBA00023002"/>
    </source>
</evidence>
<comment type="caution">
    <text evidence="7">The sequence shown here is derived from an EMBL/GenBank/DDBJ whole genome shotgun (WGS) entry which is preliminary data.</text>
</comment>
<dbReference type="InterPro" id="IPR016156">
    <property type="entry name" value="FAD/NAD-linked_Rdtase_dimer_sf"/>
</dbReference>
<feature type="domain" description="FAD/NAD(P)-binding" evidence="5">
    <location>
        <begin position="5"/>
        <end position="300"/>
    </location>
</feature>
<dbReference type="PANTHER" id="PTHR43557:SF2">
    <property type="entry name" value="RIESKE DOMAIN-CONTAINING PROTEIN-RELATED"/>
    <property type="match status" value="1"/>
</dbReference>
<keyword evidence="4" id="KW-0560">Oxidoreductase</keyword>
<dbReference type="AlphaFoldDB" id="A0A8T6QZ38"/>
<dbReference type="Proteomes" id="UP000287866">
    <property type="component" value="Unassembled WGS sequence"/>
</dbReference>
<evidence type="ECO:0000256" key="3">
    <source>
        <dbReference type="ARBA" id="ARBA00022827"/>
    </source>
</evidence>
<dbReference type="GO" id="GO:0016651">
    <property type="term" value="F:oxidoreductase activity, acting on NAD(P)H"/>
    <property type="evidence" value="ECO:0007669"/>
    <property type="project" value="TreeGrafter"/>
</dbReference>
<evidence type="ECO:0000259" key="5">
    <source>
        <dbReference type="Pfam" id="PF07992"/>
    </source>
</evidence>
<evidence type="ECO:0000256" key="1">
    <source>
        <dbReference type="ARBA" id="ARBA00001974"/>
    </source>
</evidence>
<dbReference type="SUPFAM" id="SSF55424">
    <property type="entry name" value="FAD/NAD-linked reductases, dimerisation (C-terminal) domain"/>
    <property type="match status" value="1"/>
</dbReference>
<dbReference type="InterPro" id="IPR036188">
    <property type="entry name" value="FAD/NAD-bd_sf"/>
</dbReference>
<keyword evidence="8" id="KW-1185">Reference proteome</keyword>
<dbReference type="Pfam" id="PF07992">
    <property type="entry name" value="Pyr_redox_2"/>
    <property type="match status" value="1"/>
</dbReference>
<dbReference type="InterPro" id="IPR050446">
    <property type="entry name" value="FAD-oxidoreductase/Apoptosis"/>
</dbReference>
<organism evidence="7 8">
    <name type="scientific">Phycicoccus flavus</name>
    <dbReference type="NCBI Taxonomy" id="2502783"/>
    <lineage>
        <taxon>Bacteria</taxon>
        <taxon>Bacillati</taxon>
        <taxon>Actinomycetota</taxon>
        <taxon>Actinomycetes</taxon>
        <taxon>Micrococcales</taxon>
        <taxon>Intrasporangiaceae</taxon>
        <taxon>Phycicoccus</taxon>
    </lineage>
</organism>
<dbReference type="Gene3D" id="3.50.50.60">
    <property type="entry name" value="FAD/NAD(P)-binding domain"/>
    <property type="match status" value="2"/>
</dbReference>
<reference evidence="7" key="1">
    <citation type="submission" date="2020-03" db="EMBL/GenBank/DDBJ databases">
        <title>Phycicoccus flavus sp. nov., a novel endophytic actinobacterium isolated from branch of Kandelia candel.</title>
        <authorList>
            <person name="Tuo L."/>
        </authorList>
    </citation>
    <scope>NUCLEOTIDE SEQUENCE</scope>
    <source>
        <strain evidence="7">CMS6Z-2</strain>
    </source>
</reference>
<keyword evidence="3" id="KW-0274">FAD</keyword>
<accession>A0A8T6QZ38</accession>
<dbReference type="PRINTS" id="PR00411">
    <property type="entry name" value="PNDRDTASEI"/>
</dbReference>
<proteinExistence type="predicted"/>
<dbReference type="InterPro" id="IPR028202">
    <property type="entry name" value="Reductase_C"/>
</dbReference>
<dbReference type="RefSeq" id="WP_165566225.1">
    <property type="nucleotide sequence ID" value="NZ_SAYU02000007.1"/>
</dbReference>
<dbReference type="PRINTS" id="PR00368">
    <property type="entry name" value="FADPNR"/>
</dbReference>
<feature type="domain" description="Reductase C-terminal" evidence="6">
    <location>
        <begin position="319"/>
        <end position="390"/>
    </location>
</feature>
<gene>
    <name evidence="7" type="ORF">EPD83_003880</name>
</gene>
<evidence type="ECO:0000259" key="6">
    <source>
        <dbReference type="Pfam" id="PF14759"/>
    </source>
</evidence>
<dbReference type="EMBL" id="SAYU02000007">
    <property type="protein sequence ID" value="NHA67198.1"/>
    <property type="molecule type" value="Genomic_DNA"/>
</dbReference>
<evidence type="ECO:0000256" key="2">
    <source>
        <dbReference type="ARBA" id="ARBA00022630"/>
    </source>
</evidence>
<evidence type="ECO:0000313" key="7">
    <source>
        <dbReference type="EMBL" id="NHA67198.1"/>
    </source>
</evidence>
<keyword evidence="2" id="KW-0285">Flavoprotein</keyword>
<dbReference type="GO" id="GO:0005737">
    <property type="term" value="C:cytoplasm"/>
    <property type="evidence" value="ECO:0007669"/>
    <property type="project" value="TreeGrafter"/>
</dbReference>
<dbReference type="PANTHER" id="PTHR43557">
    <property type="entry name" value="APOPTOSIS-INDUCING FACTOR 1"/>
    <property type="match status" value="1"/>
</dbReference>
<comment type="cofactor">
    <cofactor evidence="1">
        <name>FAD</name>
        <dbReference type="ChEBI" id="CHEBI:57692"/>
    </cofactor>
</comment>